<feature type="compositionally biased region" description="Basic and acidic residues" evidence="1">
    <location>
        <begin position="414"/>
        <end position="426"/>
    </location>
</feature>
<feature type="compositionally biased region" description="Polar residues" evidence="1">
    <location>
        <begin position="400"/>
        <end position="413"/>
    </location>
</feature>
<feature type="region of interest" description="Disordered" evidence="1">
    <location>
        <begin position="120"/>
        <end position="142"/>
    </location>
</feature>
<evidence type="ECO:0000313" key="2">
    <source>
        <dbReference type="EMBL" id="JAV11163.1"/>
    </source>
</evidence>
<proteinExistence type="predicted"/>
<name>A0A1L8DXJ1_9DIPT</name>
<evidence type="ECO:0000256" key="1">
    <source>
        <dbReference type="SAM" id="MobiDB-lite"/>
    </source>
</evidence>
<feature type="compositionally biased region" description="Pro residues" evidence="1">
    <location>
        <begin position="47"/>
        <end position="59"/>
    </location>
</feature>
<sequence length="441" mass="45668">MASVLVAALQDVAAKRSSMSSRRTKSSSSGRSNSGRNSQQQQHYAPAPAPKPAAPPKPVEAPKKVTNLESSAPAAPGMKQQPIGWNVGNKNPSAPVGPPPPYPGAGGSGHYYPGMGAAPPAYSPKSGHPPPYSSLNHGHHSPYQQQNIPMSHGMDSSRHYGLGPTNMGPSYGHNPYMSSGYGGHGGYGGFAGHGGSPYPMGGPTYYPGAGMGGFGGMAAAPMMGGGLYGGYQQPKSSLFSLRNILTGVALYGTYRSLTGGGWGGGGGYGSSYGYGGPREVHIYDHRDRGSNDDKAESIAIQQAIGVPVANVSYVAPSIPVTPTPLAPYPATGPAIGPATGQPVDPPAVPEEIPQENFEDYPPQPKIYFGYGFAYGYGEYGVKDPVTSTTSSEETKEQITDEATTPPKASTGSSEENKSDSTTEPSEHQTIAQESREESEDS</sequence>
<organism evidence="2">
    <name type="scientific">Nyssomyia neivai</name>
    <dbReference type="NCBI Taxonomy" id="330878"/>
    <lineage>
        <taxon>Eukaryota</taxon>
        <taxon>Metazoa</taxon>
        <taxon>Ecdysozoa</taxon>
        <taxon>Arthropoda</taxon>
        <taxon>Hexapoda</taxon>
        <taxon>Insecta</taxon>
        <taxon>Pterygota</taxon>
        <taxon>Neoptera</taxon>
        <taxon>Endopterygota</taxon>
        <taxon>Diptera</taxon>
        <taxon>Nematocera</taxon>
        <taxon>Psychodoidea</taxon>
        <taxon>Psychodidae</taxon>
        <taxon>Nyssomyia</taxon>
    </lineage>
</organism>
<feature type="compositionally biased region" description="Low complexity" evidence="1">
    <location>
        <begin position="15"/>
        <end position="38"/>
    </location>
</feature>
<accession>A0A1L8DXJ1</accession>
<dbReference type="EMBL" id="GFDF01002921">
    <property type="protein sequence ID" value="JAV11163.1"/>
    <property type="molecule type" value="Transcribed_RNA"/>
</dbReference>
<feature type="region of interest" description="Disordered" evidence="1">
    <location>
        <begin position="1"/>
        <end position="102"/>
    </location>
</feature>
<dbReference type="AlphaFoldDB" id="A0A1L8DXJ1"/>
<reference evidence="2" key="1">
    <citation type="submission" date="2016-12" db="EMBL/GenBank/DDBJ databases">
        <title>An insight into the sialome and mialome of the sand fly, Nyssomyia neivai.</title>
        <authorList>
            <person name="Sebastian V."/>
            <person name="Goulart T.M."/>
            <person name="Oliveira W."/>
            <person name="Calvo E."/>
            <person name="Oliveira L.F."/>
            <person name="Pinto M.C."/>
            <person name="Rosselino A.M."/>
            <person name="Ribeiro J.M."/>
        </authorList>
    </citation>
    <scope>NUCLEOTIDE SEQUENCE</scope>
</reference>
<feature type="region of interest" description="Disordered" evidence="1">
    <location>
        <begin position="384"/>
        <end position="441"/>
    </location>
</feature>
<protein>
    <submittedName>
        <fullName evidence="2">Putative polyu-specific endoribonuclease</fullName>
    </submittedName>
</protein>